<dbReference type="Proteomes" id="UP000439550">
    <property type="component" value="Unassembled WGS sequence"/>
</dbReference>
<organism evidence="2 3">
    <name type="scientific">Lactococcus hircilactis</name>
    <dbReference type="NCBI Taxonomy" id="1494462"/>
    <lineage>
        <taxon>Bacteria</taxon>
        <taxon>Bacillati</taxon>
        <taxon>Bacillota</taxon>
        <taxon>Bacilli</taxon>
        <taxon>Lactobacillales</taxon>
        <taxon>Streptococcaceae</taxon>
        <taxon>Lactococcus</taxon>
    </lineage>
</organism>
<evidence type="ECO:0000313" key="3">
    <source>
        <dbReference type="Proteomes" id="UP000439550"/>
    </source>
</evidence>
<comment type="caution">
    <text evidence="2">The sequence shown here is derived from an EMBL/GenBank/DDBJ whole genome shotgun (WGS) entry which is preliminary data.</text>
</comment>
<dbReference type="InterPro" id="IPR000361">
    <property type="entry name" value="ATAP_core_dom"/>
</dbReference>
<dbReference type="OrthoDB" id="2361502at2"/>
<dbReference type="RefSeq" id="WP_153497339.1">
    <property type="nucleotide sequence ID" value="NZ_CAXYUY010000006.1"/>
</dbReference>
<keyword evidence="3" id="KW-1185">Reference proteome</keyword>
<reference evidence="2 3" key="1">
    <citation type="submission" date="2019-10" db="EMBL/GenBank/DDBJ databases">
        <authorList>
            <person name="Dong K."/>
        </authorList>
    </citation>
    <scope>NUCLEOTIDE SEQUENCE [LARGE SCALE GENOMIC DNA]</scope>
    <source>
        <strain evidence="2 3">DSM 28960</strain>
    </source>
</reference>
<protein>
    <recommendedName>
        <fullName evidence="1">Core domain-containing protein</fullName>
    </recommendedName>
</protein>
<dbReference type="AlphaFoldDB" id="A0A7X2D183"/>
<dbReference type="InterPro" id="IPR035903">
    <property type="entry name" value="HesB-like_dom_sf"/>
</dbReference>
<dbReference type="Gene3D" id="2.60.300.12">
    <property type="entry name" value="HesB-like domain"/>
    <property type="match status" value="1"/>
</dbReference>
<dbReference type="EMBL" id="WITJ01000032">
    <property type="protein sequence ID" value="MQW40734.1"/>
    <property type="molecule type" value="Genomic_DNA"/>
</dbReference>
<name>A0A7X2D183_9LACT</name>
<evidence type="ECO:0000313" key="2">
    <source>
        <dbReference type="EMBL" id="MQW40734.1"/>
    </source>
</evidence>
<sequence>MKLTSDQKVKEKIAGLKKENDILVLDYDDSIGDTGRPKDSCAIVSQFRLIVTAKENLTDEFDGTFESDLGKIYCKQSGKIYFDDAMNARSSSNYGFELMGAGSLLTPNLKIEKL</sequence>
<feature type="domain" description="Core" evidence="1">
    <location>
        <begin position="1"/>
        <end position="112"/>
    </location>
</feature>
<dbReference type="SUPFAM" id="SSF89360">
    <property type="entry name" value="HesB-like domain"/>
    <property type="match status" value="1"/>
</dbReference>
<accession>A0A7X2D183</accession>
<gene>
    <name evidence="2" type="ORF">GHI93_12535</name>
</gene>
<evidence type="ECO:0000259" key="1">
    <source>
        <dbReference type="Pfam" id="PF01521"/>
    </source>
</evidence>
<dbReference type="Pfam" id="PF01521">
    <property type="entry name" value="Fe-S_biosyn"/>
    <property type="match status" value="1"/>
</dbReference>
<proteinExistence type="predicted"/>